<evidence type="ECO:0000256" key="2">
    <source>
        <dbReference type="ARBA" id="ARBA00023276"/>
    </source>
</evidence>
<dbReference type="Pfam" id="PF19408">
    <property type="entry name" value="PKD_6"/>
    <property type="match status" value="3"/>
</dbReference>
<organism evidence="7 8">
    <name type="scientific">Algoriphagus aquaeductus</name>
    <dbReference type="NCBI Taxonomy" id="475299"/>
    <lineage>
        <taxon>Bacteria</taxon>
        <taxon>Pseudomonadati</taxon>
        <taxon>Bacteroidota</taxon>
        <taxon>Cytophagia</taxon>
        <taxon>Cytophagales</taxon>
        <taxon>Cyclobacteriaceae</taxon>
        <taxon>Algoriphagus</taxon>
    </lineage>
</organism>
<dbReference type="NCBIfam" id="TIGR04183">
    <property type="entry name" value="Por_Secre_tail"/>
    <property type="match status" value="1"/>
</dbReference>
<keyword evidence="3" id="KW-0732">Signal</keyword>
<evidence type="ECO:0000256" key="3">
    <source>
        <dbReference type="SAM" id="SignalP"/>
    </source>
</evidence>
<dbReference type="Pfam" id="PF14870">
    <property type="entry name" value="PSII_BNR"/>
    <property type="match status" value="1"/>
</dbReference>
<feature type="signal peptide" evidence="3">
    <location>
        <begin position="1"/>
        <end position="20"/>
    </location>
</feature>
<feature type="domain" description="Photosynthesis system II assembly factor Ycf48/Hcf136-like" evidence="4">
    <location>
        <begin position="59"/>
        <end position="343"/>
    </location>
</feature>
<dbReference type="Proteomes" id="UP000248917">
    <property type="component" value="Unassembled WGS sequence"/>
</dbReference>
<evidence type="ECO:0000259" key="5">
    <source>
        <dbReference type="Pfam" id="PF18962"/>
    </source>
</evidence>
<sequence length="936" mass="100786">MKKLLSITFFLFTLCPYSWAQTWTRMQGWGLDLESTHWVNDQLVFAVGENLIIYSENAGTTWMEVLQKFDTRFNDLGFNDVSNGIAVGEKGAIYTTQDRGKTWQKRASGTTKNLKSITKAGDNQWVAVGEDGTVLISYNSGINWIAINPNSTLDFNEVFFINENTGFIAAESGTVFRTFNKGIAWEKIQLPTAQQLNGILFTSELIGYAVGNQGIFFRTTNGGDTWTPSPTNVTTPLKKVAASPVDPRILVAVGETATMIRSINSGATFGTVNLGAGNTRNLSNLSFRPSSNILFATGQNGYILLSSNAGANWTTRQAGIRNDFSTTDFKSNTVGFIAGKNGEFYVTTNAAASLISRPLPEKIDVHTIDFWNTSFGYASSVGGKIYRTGNSGVNWVPVPTSNPNKVTGFYLFAPSVLYITGTNGYLSRSFDSGVTWDQTITSNTTNDFSDLIYFDFGFGLAIGKNGQLSRTFGGSVWENQPKITQENLNGIAKLDTTTAVVVGDRGVVLKTKDKALTWELIPFPEQVNLLAVDFWDLGLGIVAGENGVTYQTKDGGATWFKIQSGTTRDLLSVNYGDPNSAFAVGKDGTILSYSCTPPGNVSSITGNSSECLGISRYTITSQPEQGSEIVWRVDGGNIVSGQGSSTIEIEWTQVGRNAVLVSRSNFCGNGETSALEVSVTQIPTISQPISGNGSVCKDSNETYSTPNLSGVTFTWQVTGGDITSGQGTSSITVNWKNTGDHQIAVTPSNACGKGEPITKAIRINQAPDQPAAIQGEPQTALGEYRYQTVSIPGLNYRWNVSGGGRILTGQGTSSVTVLWESEGNFELSVEGQNECNFGPKRILPVYVNIITGLEPHVQITDLSIFPNPSSGNITISSGSLDSFNDLAIVNSLGQVIFSSPILQGEKRKDVYAIPLGIHVVQLSGRNGSLTRKIIVK</sequence>
<dbReference type="PANTHER" id="PTHR47199:SF2">
    <property type="entry name" value="PHOTOSYSTEM II STABILITY_ASSEMBLY FACTOR HCF136, CHLOROPLASTIC"/>
    <property type="match status" value="1"/>
</dbReference>
<dbReference type="InterPro" id="IPR015943">
    <property type="entry name" value="WD40/YVTN_repeat-like_dom_sf"/>
</dbReference>
<dbReference type="OrthoDB" id="9757809at2"/>
<gene>
    <name evidence="7" type="ORF">CLV31_11179</name>
</gene>
<evidence type="ECO:0000313" key="8">
    <source>
        <dbReference type="Proteomes" id="UP000248917"/>
    </source>
</evidence>
<keyword evidence="8" id="KW-1185">Reference proteome</keyword>
<accession>A0A326RMG9</accession>
<dbReference type="SUPFAM" id="SSF110296">
    <property type="entry name" value="Oligoxyloglucan reducing end-specific cellobiohydrolase"/>
    <property type="match status" value="3"/>
</dbReference>
<dbReference type="InterPro" id="IPR028203">
    <property type="entry name" value="PSII_CF48-like_dom"/>
</dbReference>
<dbReference type="Pfam" id="PF18962">
    <property type="entry name" value="Por_Secre_tail"/>
    <property type="match status" value="1"/>
</dbReference>
<evidence type="ECO:0000313" key="7">
    <source>
        <dbReference type="EMBL" id="PZV80913.1"/>
    </source>
</evidence>
<reference evidence="7 8" key="1">
    <citation type="submission" date="2018-06" db="EMBL/GenBank/DDBJ databases">
        <title>Genomic Encyclopedia of Archaeal and Bacterial Type Strains, Phase II (KMG-II): from individual species to whole genera.</title>
        <authorList>
            <person name="Goeker M."/>
        </authorList>
    </citation>
    <scope>NUCLEOTIDE SEQUENCE [LARGE SCALE GENOMIC DNA]</scope>
    <source>
        <strain evidence="7 8">T4</strain>
    </source>
</reference>
<proteinExistence type="predicted"/>
<comment type="caution">
    <text evidence="7">The sequence shown here is derived from an EMBL/GenBank/DDBJ whole genome shotgun (WGS) entry which is preliminary data.</text>
</comment>
<keyword evidence="1" id="KW-0602">Photosynthesis</keyword>
<feature type="domain" description="PKD-like" evidence="6">
    <location>
        <begin position="767"/>
        <end position="843"/>
    </location>
</feature>
<dbReference type="InterPro" id="IPR026444">
    <property type="entry name" value="Secre_tail"/>
</dbReference>
<keyword evidence="2" id="KW-0604">Photosystem II</keyword>
<evidence type="ECO:0000256" key="1">
    <source>
        <dbReference type="ARBA" id="ARBA00022531"/>
    </source>
</evidence>
<protein>
    <submittedName>
        <fullName evidence="7">Putative secreted protein (Por secretion system target)</fullName>
    </submittedName>
</protein>
<feature type="domain" description="PKD-like" evidence="6">
    <location>
        <begin position="599"/>
        <end position="677"/>
    </location>
</feature>
<dbReference type="InterPro" id="IPR045829">
    <property type="entry name" value="PKD_6"/>
</dbReference>
<evidence type="ECO:0000259" key="4">
    <source>
        <dbReference type="Pfam" id="PF14870"/>
    </source>
</evidence>
<dbReference type="Gene3D" id="2.130.10.10">
    <property type="entry name" value="YVTN repeat-like/Quinoprotein amine dehydrogenase"/>
    <property type="match status" value="4"/>
</dbReference>
<feature type="chain" id="PRO_5016405427" evidence="3">
    <location>
        <begin position="21"/>
        <end position="936"/>
    </location>
</feature>
<dbReference type="EMBL" id="QKTX01000011">
    <property type="protein sequence ID" value="PZV80913.1"/>
    <property type="molecule type" value="Genomic_DNA"/>
</dbReference>
<dbReference type="AlphaFoldDB" id="A0A326RMG9"/>
<feature type="domain" description="Secretion system C-terminal sorting" evidence="5">
    <location>
        <begin position="864"/>
        <end position="935"/>
    </location>
</feature>
<feature type="domain" description="PKD-like" evidence="6">
    <location>
        <begin position="685"/>
        <end position="756"/>
    </location>
</feature>
<dbReference type="GO" id="GO:0009523">
    <property type="term" value="C:photosystem II"/>
    <property type="evidence" value="ECO:0007669"/>
    <property type="project" value="UniProtKB-KW"/>
</dbReference>
<dbReference type="GO" id="GO:0015979">
    <property type="term" value="P:photosynthesis"/>
    <property type="evidence" value="ECO:0007669"/>
    <property type="project" value="UniProtKB-KW"/>
</dbReference>
<name>A0A326RMG9_9BACT</name>
<dbReference type="PANTHER" id="PTHR47199">
    <property type="entry name" value="PHOTOSYSTEM II STABILITY/ASSEMBLY FACTOR HCF136, CHLOROPLASTIC"/>
    <property type="match status" value="1"/>
</dbReference>
<dbReference type="RefSeq" id="WP_111393700.1">
    <property type="nucleotide sequence ID" value="NZ_QKTX01000011.1"/>
</dbReference>
<evidence type="ECO:0000259" key="6">
    <source>
        <dbReference type="Pfam" id="PF19408"/>
    </source>
</evidence>